<dbReference type="Pfam" id="PF08240">
    <property type="entry name" value="ADH_N"/>
    <property type="match status" value="1"/>
</dbReference>
<keyword evidence="11" id="KW-1185">Reference proteome</keyword>
<dbReference type="EMBL" id="LNZH02000193">
    <property type="protein sequence ID" value="OCB87258.1"/>
    <property type="molecule type" value="Genomic_DNA"/>
</dbReference>
<dbReference type="InterPro" id="IPR011057">
    <property type="entry name" value="Mss4-like_sf"/>
</dbReference>
<comment type="cofactor">
    <cofactor evidence="1">
        <name>Zn(2+)</name>
        <dbReference type="ChEBI" id="CHEBI:29105"/>
    </cofactor>
</comment>
<dbReference type="InterPro" id="IPR013149">
    <property type="entry name" value="ADH-like_C"/>
</dbReference>
<dbReference type="SUPFAM" id="SSF51735">
    <property type="entry name" value="NAD(P)-binding Rossmann-fold domains"/>
    <property type="match status" value="1"/>
</dbReference>
<dbReference type="SMART" id="SM00829">
    <property type="entry name" value="PKS_ER"/>
    <property type="match status" value="1"/>
</dbReference>
<dbReference type="InterPro" id="IPR020843">
    <property type="entry name" value="ER"/>
</dbReference>
<evidence type="ECO:0000256" key="6">
    <source>
        <dbReference type="ARBA" id="ARBA00022833"/>
    </source>
</evidence>
<evidence type="ECO:0000313" key="11">
    <source>
        <dbReference type="Proteomes" id="UP000757232"/>
    </source>
</evidence>
<dbReference type="AlphaFoldDB" id="A0A9Q5N850"/>
<dbReference type="SUPFAM" id="SSF51316">
    <property type="entry name" value="Mss4-like"/>
    <property type="match status" value="1"/>
</dbReference>
<evidence type="ECO:0000256" key="3">
    <source>
        <dbReference type="ARBA" id="ARBA00008072"/>
    </source>
</evidence>
<dbReference type="PROSITE" id="PS51891">
    <property type="entry name" value="CENP_V_GFA"/>
    <property type="match status" value="1"/>
</dbReference>
<evidence type="ECO:0000256" key="8">
    <source>
        <dbReference type="ARBA" id="ARBA00023027"/>
    </source>
</evidence>
<dbReference type="OrthoDB" id="1879366at2759"/>
<dbReference type="Pfam" id="PF00107">
    <property type="entry name" value="ADH_zinc_N"/>
    <property type="match status" value="1"/>
</dbReference>
<name>A0A9Q5N850_SANBA</name>
<evidence type="ECO:0000256" key="1">
    <source>
        <dbReference type="ARBA" id="ARBA00001947"/>
    </source>
</evidence>
<dbReference type="SUPFAM" id="SSF50129">
    <property type="entry name" value="GroES-like"/>
    <property type="match status" value="1"/>
</dbReference>
<dbReference type="Gene3D" id="3.90.1590.10">
    <property type="entry name" value="glutathione-dependent formaldehyde- activating enzyme (gfa)"/>
    <property type="match status" value="1"/>
</dbReference>
<accession>A0A9Q5N850</accession>
<dbReference type="InterPro" id="IPR036291">
    <property type="entry name" value="NAD(P)-bd_dom_sf"/>
</dbReference>
<sequence>MPSQPTIPAVQRAFVLSAPGEDLTLITDYPVVQPSELKPGQCLVKLTHSGVCHTDLSIRSNIHPVQPKANLIGGHEGIGIVVAVAENTEYGGVKVGDRVGIKFVANSCLNCEMCLKGLEGLCYNLQSSGAVIDGTFCEYAVSYVNHVTPIPDSLDSPTASAIMCAGLSVYSALQQCNAHIGDWVIVPGAGGGLGHLAIQYAVAMGLRVVAIDTGSEKRELCISLGAEKWIDYKTSSDVATDVRAATGGLGAHAAIVTAGGNDAYASAGMYLRSGGYLMCVGIPQNGLLSLPILLVAGRGLTVRGIFVGNRQQSIEAVNIAAAGKVKCRYSIRGLSELESVYEEMEKGRIFNRNKIGLLSKGILLRGSIFVKYSSSSIGAEKLLPQDFASEGLQHGEVSEYLRDEWDGIVQARLANASKSRMIGLLLLDALRWNMPDATEHTTPNPANAIGIMPTHTGGCYCGTIRYEIRLSSDEEARTSVCHCMNCKRFTGGPFGVTIKIPISSWNIICGTPKKHISDNGLQREFCGTCGSPILEYGEAAANEWRYIFHGTLNDTNVLPPKGEFFCKYRCNWMPELQGVFHMKELRE</sequence>
<dbReference type="FunFam" id="3.40.50.720:FF:000039">
    <property type="entry name" value="Alcohol dehydrogenase AdhP"/>
    <property type="match status" value="1"/>
</dbReference>
<evidence type="ECO:0000259" key="9">
    <source>
        <dbReference type="PROSITE" id="PS51891"/>
    </source>
</evidence>
<dbReference type="Proteomes" id="UP000757232">
    <property type="component" value="Unassembled WGS sequence"/>
</dbReference>
<evidence type="ECO:0000256" key="2">
    <source>
        <dbReference type="ARBA" id="ARBA00005495"/>
    </source>
</evidence>
<evidence type="ECO:0000256" key="7">
    <source>
        <dbReference type="ARBA" id="ARBA00023002"/>
    </source>
</evidence>
<protein>
    <recommendedName>
        <fullName evidence="4">alcohol dehydrogenase</fullName>
        <ecNumber evidence="4">1.1.1.1</ecNumber>
    </recommendedName>
</protein>
<keyword evidence="7" id="KW-0560">Oxidoreductase</keyword>
<dbReference type="EC" id="1.1.1.1" evidence="4"/>
<comment type="similarity">
    <text evidence="2">Belongs to the Gfa family.</text>
</comment>
<keyword evidence="5" id="KW-0479">Metal-binding</keyword>
<keyword evidence="6" id="KW-0862">Zinc</keyword>
<dbReference type="PANTHER" id="PTHR42940">
    <property type="entry name" value="ALCOHOL DEHYDROGENASE 1-RELATED"/>
    <property type="match status" value="1"/>
</dbReference>
<dbReference type="GO" id="GO:0004022">
    <property type="term" value="F:alcohol dehydrogenase (NAD+) activity"/>
    <property type="evidence" value="ECO:0007669"/>
    <property type="project" value="UniProtKB-EC"/>
</dbReference>
<dbReference type="GO" id="GO:0046872">
    <property type="term" value="F:metal ion binding"/>
    <property type="evidence" value="ECO:0007669"/>
    <property type="project" value="UniProtKB-KW"/>
</dbReference>
<evidence type="ECO:0000313" key="10">
    <source>
        <dbReference type="EMBL" id="OCB87258.1"/>
    </source>
</evidence>
<dbReference type="PANTHER" id="PTHR42940:SF3">
    <property type="entry name" value="ALCOHOL DEHYDROGENASE 1-RELATED"/>
    <property type="match status" value="1"/>
</dbReference>
<dbReference type="Gene3D" id="3.90.180.10">
    <property type="entry name" value="Medium-chain alcohol dehydrogenases, catalytic domain"/>
    <property type="match status" value="1"/>
</dbReference>
<keyword evidence="8" id="KW-0520">NAD</keyword>
<dbReference type="InterPro" id="IPR006913">
    <property type="entry name" value="CENP-V/GFA"/>
</dbReference>
<dbReference type="InterPro" id="IPR013154">
    <property type="entry name" value="ADH-like_N"/>
</dbReference>
<evidence type="ECO:0000256" key="4">
    <source>
        <dbReference type="ARBA" id="ARBA00013190"/>
    </source>
</evidence>
<feature type="domain" description="CENP-V/GFA" evidence="9">
    <location>
        <begin position="455"/>
        <end position="566"/>
    </location>
</feature>
<dbReference type="Gene3D" id="3.40.50.720">
    <property type="entry name" value="NAD(P)-binding Rossmann-like Domain"/>
    <property type="match status" value="1"/>
</dbReference>
<comment type="similarity">
    <text evidence="3">Belongs to the zinc-containing alcohol dehydrogenase family.</text>
</comment>
<proteinExistence type="inferred from homology"/>
<evidence type="ECO:0000256" key="5">
    <source>
        <dbReference type="ARBA" id="ARBA00022723"/>
    </source>
</evidence>
<dbReference type="Pfam" id="PF04828">
    <property type="entry name" value="GFA"/>
    <property type="match status" value="1"/>
</dbReference>
<gene>
    <name evidence="10" type="ORF">A7U60_g5585</name>
</gene>
<dbReference type="InterPro" id="IPR011032">
    <property type="entry name" value="GroES-like_sf"/>
</dbReference>
<comment type="caution">
    <text evidence="10">The sequence shown here is derived from an EMBL/GenBank/DDBJ whole genome shotgun (WGS) entry which is preliminary data.</text>
</comment>
<organism evidence="10 11">
    <name type="scientific">Sanghuangporus baumii</name>
    <name type="common">Phellinus baumii</name>
    <dbReference type="NCBI Taxonomy" id="108892"/>
    <lineage>
        <taxon>Eukaryota</taxon>
        <taxon>Fungi</taxon>
        <taxon>Dikarya</taxon>
        <taxon>Basidiomycota</taxon>
        <taxon>Agaricomycotina</taxon>
        <taxon>Agaricomycetes</taxon>
        <taxon>Hymenochaetales</taxon>
        <taxon>Hymenochaetaceae</taxon>
        <taxon>Sanghuangporus</taxon>
    </lineage>
</organism>
<dbReference type="GO" id="GO:0016846">
    <property type="term" value="F:carbon-sulfur lyase activity"/>
    <property type="evidence" value="ECO:0007669"/>
    <property type="project" value="InterPro"/>
</dbReference>
<dbReference type="GO" id="GO:0005737">
    <property type="term" value="C:cytoplasm"/>
    <property type="evidence" value="ECO:0007669"/>
    <property type="project" value="TreeGrafter"/>
</dbReference>
<reference evidence="10" key="1">
    <citation type="submission" date="2016-06" db="EMBL/GenBank/DDBJ databases">
        <title>Draft Genome sequence of the fungus Inonotus baumii.</title>
        <authorList>
            <person name="Zhu H."/>
            <person name="Lin W."/>
        </authorList>
    </citation>
    <scope>NUCLEOTIDE SEQUENCE</scope>
    <source>
        <strain evidence="10">821</strain>
    </source>
</reference>
<dbReference type="CDD" id="cd08297">
    <property type="entry name" value="CAD3"/>
    <property type="match status" value="1"/>
</dbReference>